<gene>
    <name evidence="11" type="primary">polC</name>
    <name evidence="14" type="ORF">SAMN02745168_0513</name>
</gene>
<evidence type="ECO:0000256" key="2">
    <source>
        <dbReference type="ARBA" id="ARBA00022490"/>
    </source>
</evidence>
<keyword evidence="4 11" id="KW-0548">Nucleotidyltransferase</keyword>
<dbReference type="Pfam" id="PF17657">
    <property type="entry name" value="DNA_pol3_finger"/>
    <property type="match status" value="1"/>
</dbReference>
<evidence type="ECO:0000256" key="1">
    <source>
        <dbReference type="ARBA" id="ARBA00003452"/>
    </source>
</evidence>
<keyword evidence="5 11" id="KW-0235">DNA replication</keyword>
<dbReference type="InterPro" id="IPR011708">
    <property type="entry name" value="DNA_pol3_alpha_NTPase_dom"/>
</dbReference>
<dbReference type="Gene3D" id="2.40.50.140">
    <property type="entry name" value="Nucleic acid-binding proteins"/>
    <property type="match status" value="1"/>
</dbReference>
<dbReference type="GO" id="GO:0006261">
    <property type="term" value="P:DNA-templated DNA replication"/>
    <property type="evidence" value="ECO:0007669"/>
    <property type="project" value="UniProtKB-UniRule"/>
</dbReference>
<dbReference type="GO" id="GO:0005737">
    <property type="term" value="C:cytoplasm"/>
    <property type="evidence" value="ECO:0007669"/>
    <property type="project" value="UniProtKB-SubCell"/>
</dbReference>
<evidence type="ECO:0000256" key="4">
    <source>
        <dbReference type="ARBA" id="ARBA00022695"/>
    </source>
</evidence>
<dbReference type="SMART" id="SM00481">
    <property type="entry name" value="POLIIIAc"/>
    <property type="match status" value="1"/>
</dbReference>
<dbReference type="InterPro" id="IPR012337">
    <property type="entry name" value="RNaseH-like_sf"/>
</dbReference>
<dbReference type="Gene3D" id="3.30.420.10">
    <property type="entry name" value="Ribonuclease H-like superfamily/Ribonuclease H"/>
    <property type="match status" value="1"/>
</dbReference>
<comment type="subcellular location">
    <subcellularLocation>
        <location evidence="11">Cytoplasm</location>
    </subcellularLocation>
</comment>
<dbReference type="Pfam" id="PF14579">
    <property type="entry name" value="HHH_6"/>
    <property type="match status" value="1"/>
</dbReference>
<comment type="similarity">
    <text evidence="11">Belongs to the DNA polymerase type-C family. PolC subfamily.</text>
</comment>
<dbReference type="Gene3D" id="3.20.20.140">
    <property type="entry name" value="Metal-dependent hydrolases"/>
    <property type="match status" value="2"/>
</dbReference>
<keyword evidence="9 11" id="KW-0239">DNA-directed DNA polymerase</keyword>
<dbReference type="NCBIfam" id="TIGR00573">
    <property type="entry name" value="dnaq"/>
    <property type="match status" value="1"/>
</dbReference>
<dbReference type="InterPro" id="IPR006308">
    <property type="entry name" value="Pol_III_a_PolC-type_gram_pos"/>
</dbReference>
<keyword evidence="7 11" id="KW-0378">Hydrolase</keyword>
<dbReference type="Gene3D" id="1.10.150.870">
    <property type="match status" value="1"/>
</dbReference>
<keyword evidence="3 11" id="KW-0808">Transferase</keyword>
<dbReference type="PANTHER" id="PTHR32294">
    <property type="entry name" value="DNA POLYMERASE III SUBUNIT ALPHA"/>
    <property type="match status" value="1"/>
</dbReference>
<dbReference type="GO" id="GO:0008408">
    <property type="term" value="F:3'-5' exonuclease activity"/>
    <property type="evidence" value="ECO:0007669"/>
    <property type="project" value="UniProtKB-UniRule"/>
</dbReference>
<dbReference type="HAMAP" id="MF_00356">
    <property type="entry name" value="DNApol_PolC"/>
    <property type="match status" value="1"/>
</dbReference>
<name>A0A1W1YLP3_9FIRM</name>
<protein>
    <recommendedName>
        <fullName evidence="11">DNA polymerase III PolC-type</fullName>
        <shortName evidence="11">PolIII</shortName>
        <ecNumber evidence="11">2.7.7.7</ecNumber>
    </recommendedName>
</protein>
<dbReference type="RefSeq" id="WP_242942741.1">
    <property type="nucleotide sequence ID" value="NZ_FWXW01000001.1"/>
</dbReference>
<dbReference type="InterPro" id="IPR040982">
    <property type="entry name" value="DNA_pol3_finger"/>
</dbReference>
<dbReference type="Pfam" id="PF07733">
    <property type="entry name" value="DNA_pol3_alpha"/>
    <property type="match status" value="2"/>
</dbReference>
<dbReference type="EC" id="2.7.7.7" evidence="11"/>
<dbReference type="Gene3D" id="3.30.1900.20">
    <property type="match status" value="2"/>
</dbReference>
<dbReference type="GO" id="GO:0003887">
    <property type="term" value="F:DNA-directed DNA polymerase activity"/>
    <property type="evidence" value="ECO:0007669"/>
    <property type="project" value="UniProtKB-UniRule"/>
</dbReference>
<dbReference type="InterPro" id="IPR004805">
    <property type="entry name" value="DnaE2/DnaE/PolC"/>
</dbReference>
<evidence type="ECO:0000256" key="7">
    <source>
        <dbReference type="ARBA" id="ARBA00022801"/>
    </source>
</evidence>
<evidence type="ECO:0000259" key="12">
    <source>
        <dbReference type="SMART" id="SM00479"/>
    </source>
</evidence>
<dbReference type="GO" id="GO:0003677">
    <property type="term" value="F:DNA binding"/>
    <property type="evidence" value="ECO:0007669"/>
    <property type="project" value="UniProtKB-UniRule"/>
</dbReference>
<accession>A0A1W1YLP3</accession>
<sequence length="1416" mass="157055">MNKPVPFFELLSGYRPGTDIEGAFGRAVVTSMSIMRETRAVELELEAPEPLPPELLRRAEEELAAAYLAESVHIRVINPEKSFGEEAFALLESRLKEEFPPAAGLLPGAVWQREEGRLTLRLKTGGAELLAPYAPFLEELVFSAFGNRCRVFFEDDAREEELLQYTESIRSEAMKNVPAPAAAKGKKKAPERKTALYGRVDKSPPVPVGSLTLESGTVTVRGCVFSVAHREIKKRGAWVVCFDLTDYTGSIRVSRFLPGEEAKPLLEGIRQGDTLTVRGHVGFNRYDNDLVLEPVGVALSQPVLRADNAGEKRVELHAHTRMSSMDAVTDTGDLVAAAARWGHRAIAITDHGVAQAYPDAMKAGKANKIKILYGLEAYFVNDVDDKLALRGNSDASFDDEIVAFDIETTGLDSRTELITEIGAVVLKNGTVTDRFRTFVNPGRRLTPQIVELTGITDAMLKGAPSQEEALRAFLDFAAGRPLAAHNAEFDVGFISRGCRRAGIEFQPVYIDTLVLAQNLLPELPRHKLDVVASFLELPSFQHHRAEDDANMVALMLIPFFRMLRERGASRLGEINRIMAGLKTGGRSARSTRHLTILVKNQTGLRNLYKLISLAHLEHFKKVPIVPKSLLLQCREGLILGSACEAGEVFSAVAAGKDWEELRRLAGFYDFLEIQPLCNNEFMLYNGRARSREDLMDFNRAMVALGQELKIPVCATGDVHFLEPEHETYRRILLAAKQFPDADRPLPLYFKTTEEMLEEFSYLGEEKAFEVVVTNTNLVADLCEDVRPLPVGLFAPKLDGSREELESLVWGRARALYGEELPPQVADRLGEEMQDIIGRGYDVIYMSAQKLVSKSLEDGYLVGSRGSVGSSLAAYMAGITEVNPLPPHYRCPKCHTSEFDVDPLYGCGADMPDKLCPVCGARYEKDGFSIPFATFLGFGGDKIPDIDLNFSGEYQAKAHRHTFVLFGEEHVFRAGTIGTLKEKTAFGFVKKYLEERGQTVTRAEENRLTLGCVGVKRTTGQHPGGLVVIPGDREIYDFCPVQHPADDMDTDIVITHFEYHSMESNLLKLDMLGHDDPTMIRMLEDLTGVNARKIPLDDPETVSLYTSSKALGFENDAVLGPTGACALPEFGTKFVREMLLDTLPDKFDTLVRIAGFSHGTDVWLGNARDLITSGTASVTQVIGARDDIMLYLISVGMPEKLSFKIMEAVRKGKGLTPEWEEQMRAHGVPAWYIESCNKIKYLFPKAHAVAYVMMSFRIAWFKVHKPLAFYAAYFSIRAKAFDASVMTGGLQQVLAKMKEIEASKEPTAVEEDMLVTLEVCYEFYLRGFHFEPIDLYKSDPVRFLIEGDGLLPPFVSISGLGETAARSIAAERRGRTFISVEEFSAACPKVSKTHIEQLRSLGVLSDLPQTSQLTLFD</sequence>
<dbReference type="CDD" id="cd06127">
    <property type="entry name" value="DEDDh"/>
    <property type="match status" value="1"/>
</dbReference>
<evidence type="ECO:0000313" key="14">
    <source>
        <dbReference type="EMBL" id="SMC37097.1"/>
    </source>
</evidence>
<dbReference type="InterPro" id="IPR036397">
    <property type="entry name" value="RNaseH_sf"/>
</dbReference>
<dbReference type="NCBIfam" id="TIGR01405">
    <property type="entry name" value="polC_Gram_pos"/>
    <property type="match status" value="1"/>
</dbReference>
<evidence type="ECO:0000256" key="3">
    <source>
        <dbReference type="ARBA" id="ARBA00022679"/>
    </source>
</evidence>
<dbReference type="Proteomes" id="UP000192790">
    <property type="component" value="Unassembled WGS sequence"/>
</dbReference>
<feature type="domain" description="Polymerase/histidinol phosphatase N-terminal" evidence="13">
    <location>
        <begin position="314"/>
        <end position="381"/>
    </location>
</feature>
<dbReference type="InterPro" id="IPR029460">
    <property type="entry name" value="DNAPol_HHH"/>
</dbReference>
<dbReference type="Pfam" id="PF02811">
    <property type="entry name" value="PHP"/>
    <property type="match status" value="1"/>
</dbReference>
<evidence type="ECO:0000256" key="10">
    <source>
        <dbReference type="ARBA" id="ARBA00049244"/>
    </source>
</evidence>
<dbReference type="InterPro" id="IPR003141">
    <property type="entry name" value="Pol/His_phosphatase_N"/>
</dbReference>
<dbReference type="SUPFAM" id="SSF53098">
    <property type="entry name" value="Ribonuclease H-like"/>
    <property type="match status" value="1"/>
</dbReference>
<dbReference type="SMART" id="SM00479">
    <property type="entry name" value="EXOIII"/>
    <property type="match status" value="1"/>
</dbReference>
<keyword evidence="8 11" id="KW-0269">Exonuclease</keyword>
<dbReference type="InterPro" id="IPR012340">
    <property type="entry name" value="NA-bd_OB-fold"/>
</dbReference>
<evidence type="ECO:0000256" key="8">
    <source>
        <dbReference type="ARBA" id="ARBA00022839"/>
    </source>
</evidence>
<dbReference type="InterPro" id="IPR006054">
    <property type="entry name" value="DnaQ"/>
</dbReference>
<evidence type="ECO:0000256" key="6">
    <source>
        <dbReference type="ARBA" id="ARBA00022722"/>
    </source>
</evidence>
<dbReference type="InterPro" id="IPR004013">
    <property type="entry name" value="PHP_dom"/>
</dbReference>
<dbReference type="EMBL" id="FWXW01000001">
    <property type="protein sequence ID" value="SMC37097.1"/>
    <property type="molecule type" value="Genomic_DNA"/>
</dbReference>
<dbReference type="STRING" id="1122930.SAMN02745168_0513"/>
<dbReference type="NCBIfam" id="NF001688">
    <property type="entry name" value="PRK00448.1"/>
    <property type="match status" value="1"/>
</dbReference>
<keyword evidence="2 11" id="KW-0963">Cytoplasm</keyword>
<evidence type="ECO:0000256" key="5">
    <source>
        <dbReference type="ARBA" id="ARBA00022705"/>
    </source>
</evidence>
<dbReference type="CDD" id="cd07435">
    <property type="entry name" value="PHP_PolIIIA_POLC"/>
    <property type="match status" value="1"/>
</dbReference>
<dbReference type="FunFam" id="3.30.420.10:FF:000045">
    <property type="entry name" value="3'-5' exonuclease DinG"/>
    <property type="match status" value="1"/>
</dbReference>
<comment type="catalytic activity">
    <reaction evidence="10 11">
        <text>DNA(n) + a 2'-deoxyribonucleoside 5'-triphosphate = DNA(n+1) + diphosphate</text>
        <dbReference type="Rhea" id="RHEA:22508"/>
        <dbReference type="Rhea" id="RHEA-COMP:17339"/>
        <dbReference type="Rhea" id="RHEA-COMP:17340"/>
        <dbReference type="ChEBI" id="CHEBI:33019"/>
        <dbReference type="ChEBI" id="CHEBI:61560"/>
        <dbReference type="ChEBI" id="CHEBI:173112"/>
        <dbReference type="EC" id="2.7.7.7"/>
    </reaction>
</comment>
<dbReference type="SUPFAM" id="SSF50249">
    <property type="entry name" value="Nucleic acid-binding proteins"/>
    <property type="match status" value="1"/>
</dbReference>
<evidence type="ECO:0000256" key="9">
    <source>
        <dbReference type="ARBA" id="ARBA00022932"/>
    </source>
</evidence>
<dbReference type="PANTHER" id="PTHR32294:SF5">
    <property type="entry name" value="DNA POLYMERASE III POLC-TYPE"/>
    <property type="match status" value="1"/>
</dbReference>
<dbReference type="Gene3D" id="1.10.150.700">
    <property type="entry name" value="PolC, middle finger domain"/>
    <property type="match status" value="1"/>
</dbReference>
<proteinExistence type="inferred from homology"/>
<dbReference type="InterPro" id="IPR044923">
    <property type="entry name" value="PolC_middle_finger_sf"/>
</dbReference>
<feature type="domain" description="Exonuclease" evidence="12">
    <location>
        <begin position="400"/>
        <end position="565"/>
    </location>
</feature>
<evidence type="ECO:0000259" key="13">
    <source>
        <dbReference type="SMART" id="SM00481"/>
    </source>
</evidence>
<evidence type="ECO:0000256" key="11">
    <source>
        <dbReference type="HAMAP-Rule" id="MF_00356"/>
    </source>
</evidence>
<dbReference type="InterPro" id="IPR013520">
    <property type="entry name" value="Ribonucl_H"/>
</dbReference>
<comment type="function">
    <text evidence="1 11">Required for replicative DNA synthesis. This DNA polymerase also exhibits 3' to 5' exonuclease activity.</text>
</comment>
<dbReference type="CDD" id="cd04484">
    <property type="entry name" value="polC_OBF"/>
    <property type="match status" value="1"/>
</dbReference>
<reference evidence="14 15" key="1">
    <citation type="submission" date="2017-04" db="EMBL/GenBank/DDBJ databases">
        <authorList>
            <person name="Afonso C.L."/>
            <person name="Miller P.J."/>
            <person name="Scott M.A."/>
            <person name="Spackman E."/>
            <person name="Goraichik I."/>
            <person name="Dimitrov K.M."/>
            <person name="Suarez D.L."/>
            <person name="Swayne D.E."/>
        </authorList>
    </citation>
    <scope>NUCLEOTIDE SEQUENCE [LARGE SCALE GENOMIC DNA]</scope>
    <source>
        <strain evidence="14 15">DSM 12816</strain>
    </source>
</reference>
<dbReference type="Gene3D" id="1.20.5.140">
    <property type="match status" value="1"/>
</dbReference>
<keyword evidence="6 11" id="KW-0540">Nuclease</keyword>
<dbReference type="Pfam" id="PF00929">
    <property type="entry name" value="RNase_T"/>
    <property type="match status" value="1"/>
</dbReference>
<keyword evidence="15" id="KW-1185">Reference proteome</keyword>
<evidence type="ECO:0000313" key="15">
    <source>
        <dbReference type="Proteomes" id="UP000192790"/>
    </source>
</evidence>
<dbReference type="Gene3D" id="6.10.140.1510">
    <property type="match status" value="1"/>
</dbReference>
<organism evidence="14 15">
    <name type="scientific">Papillibacter cinnamivorans DSM 12816</name>
    <dbReference type="NCBI Taxonomy" id="1122930"/>
    <lineage>
        <taxon>Bacteria</taxon>
        <taxon>Bacillati</taxon>
        <taxon>Bacillota</taxon>
        <taxon>Clostridia</taxon>
        <taxon>Eubacteriales</taxon>
        <taxon>Oscillospiraceae</taxon>
        <taxon>Papillibacter</taxon>
    </lineage>
</organism>